<comment type="caution">
    <text evidence="1">The sequence shown here is derived from an EMBL/GenBank/DDBJ whole genome shotgun (WGS) entry which is preliminary data.</text>
</comment>
<dbReference type="AlphaFoldDB" id="A0A9Q4L0N6"/>
<protein>
    <submittedName>
        <fullName evidence="1">Uncharacterized protein</fullName>
    </submittedName>
</protein>
<evidence type="ECO:0000313" key="2">
    <source>
        <dbReference type="Proteomes" id="UP001154061"/>
    </source>
</evidence>
<name>A0A9Q4L0N6_9EURY</name>
<evidence type="ECO:0000313" key="1">
    <source>
        <dbReference type="EMBL" id="MDF9747820.1"/>
    </source>
</evidence>
<gene>
    <name evidence="1" type="ORF">NDI89_19765</name>
</gene>
<accession>A0A9Q4L0N6</accession>
<organism evidence="1 2">
    <name type="scientific">Natrinema salsiterrestre</name>
    <dbReference type="NCBI Taxonomy" id="2950540"/>
    <lineage>
        <taxon>Archaea</taxon>
        <taxon>Methanobacteriati</taxon>
        <taxon>Methanobacteriota</taxon>
        <taxon>Stenosarchaea group</taxon>
        <taxon>Halobacteria</taxon>
        <taxon>Halobacteriales</taxon>
        <taxon>Natrialbaceae</taxon>
        <taxon>Natrinema</taxon>
    </lineage>
</organism>
<keyword evidence="2" id="KW-1185">Reference proteome</keyword>
<dbReference type="Proteomes" id="UP001154061">
    <property type="component" value="Unassembled WGS sequence"/>
</dbReference>
<proteinExistence type="predicted"/>
<reference evidence="1" key="1">
    <citation type="submission" date="2022-06" db="EMBL/GenBank/DDBJ databases">
        <title>Natrinema sp. a new haloarchaeum isolate from saline soil.</title>
        <authorList>
            <person name="Strakova D."/>
            <person name="Galisteo C."/>
            <person name="Sanchez-Porro C."/>
            <person name="Ventosa A."/>
        </authorList>
    </citation>
    <scope>NUCLEOTIDE SEQUENCE</scope>
    <source>
        <strain evidence="1">S1CR25-10</strain>
    </source>
</reference>
<sequence>MPYLDPELILDRFATFTREEVRPAVTDDEFVHAQVGSMASTLQFLAGEVGGREAAVRTQRRTLTDRLDELEAVLDRNEIDAPDVRAALEEGHSEIGAADGSTEEVEEILLSAADDVLAAIDDELDGERAAIVRRPLYEFLRTRVDQQLGMLGREGDE</sequence>
<dbReference type="RefSeq" id="WP_277524179.1">
    <property type="nucleotide sequence ID" value="NZ_JAMQOT010000009.1"/>
</dbReference>
<dbReference type="EMBL" id="JAMQOT010000009">
    <property type="protein sequence ID" value="MDF9747820.1"/>
    <property type="molecule type" value="Genomic_DNA"/>
</dbReference>